<dbReference type="SUPFAM" id="SSF49785">
    <property type="entry name" value="Galactose-binding domain-like"/>
    <property type="match status" value="1"/>
</dbReference>
<dbReference type="InterPro" id="IPR008979">
    <property type="entry name" value="Galactose-bd-like_sf"/>
</dbReference>
<evidence type="ECO:0000313" key="8">
    <source>
        <dbReference type="EMBL" id="OCF54541.1"/>
    </source>
</evidence>
<dbReference type="InterPro" id="IPR004939">
    <property type="entry name" value="APC_su10/DOC_dom"/>
</dbReference>
<reference evidence="8 9" key="1">
    <citation type="submission" date="2013-07" db="EMBL/GenBank/DDBJ databases">
        <title>The Genome Sequence of Kwoniella mangroviensis CBS10435.</title>
        <authorList>
            <consortium name="The Broad Institute Genome Sequencing Platform"/>
            <person name="Cuomo C."/>
            <person name="Litvintseva A."/>
            <person name="Chen Y."/>
            <person name="Heitman J."/>
            <person name="Sun S."/>
            <person name="Springer D."/>
            <person name="Dromer F."/>
            <person name="Young S.K."/>
            <person name="Zeng Q."/>
            <person name="Gargeya S."/>
            <person name="Fitzgerald M."/>
            <person name="Abouelleil A."/>
            <person name="Alvarado L."/>
            <person name="Berlin A.M."/>
            <person name="Chapman S.B."/>
            <person name="Dewar J."/>
            <person name="Goldberg J."/>
            <person name="Griggs A."/>
            <person name="Gujja S."/>
            <person name="Hansen M."/>
            <person name="Howarth C."/>
            <person name="Imamovic A."/>
            <person name="Larimer J."/>
            <person name="McCowan C."/>
            <person name="Murphy C."/>
            <person name="Pearson M."/>
            <person name="Priest M."/>
            <person name="Roberts A."/>
            <person name="Saif S."/>
            <person name="Shea T."/>
            <person name="Sykes S."/>
            <person name="Wortman J."/>
            <person name="Nusbaum C."/>
            <person name="Birren B."/>
        </authorList>
    </citation>
    <scope>NUCLEOTIDE SEQUENCE [LARGE SCALE GENOMIC DNA]</scope>
    <source>
        <strain evidence="8 9">CBS 10435</strain>
    </source>
</reference>
<feature type="domain" description="DOC" evidence="7">
    <location>
        <begin position="10"/>
        <end position="203"/>
    </location>
</feature>
<proteinExistence type="inferred from homology"/>
<dbReference type="EMBL" id="KI669470">
    <property type="protein sequence ID" value="OCF54541.1"/>
    <property type="molecule type" value="Genomic_DNA"/>
</dbReference>
<dbReference type="AlphaFoldDB" id="A0A1B9IGG7"/>
<name>A0A1B9IGG7_9TREE</name>
<evidence type="ECO:0000256" key="5">
    <source>
        <dbReference type="ARBA" id="ARBA00023306"/>
    </source>
</evidence>
<gene>
    <name evidence="8" type="ORF">L486_08092</name>
</gene>
<dbReference type="GO" id="GO:0005680">
    <property type="term" value="C:anaphase-promoting complex"/>
    <property type="evidence" value="ECO:0007669"/>
    <property type="project" value="InterPro"/>
</dbReference>
<dbReference type="PROSITE" id="PS51284">
    <property type="entry name" value="DOC"/>
    <property type="match status" value="1"/>
</dbReference>
<keyword evidence="9" id="KW-1185">Reference proteome</keyword>
<dbReference type="Gene3D" id="2.60.120.260">
    <property type="entry name" value="Galactose-binding domain-like"/>
    <property type="match status" value="1"/>
</dbReference>
<evidence type="ECO:0000259" key="7">
    <source>
        <dbReference type="PROSITE" id="PS51284"/>
    </source>
</evidence>
<dbReference type="GO" id="GO:0070979">
    <property type="term" value="P:protein K11-linked ubiquitination"/>
    <property type="evidence" value="ECO:0007669"/>
    <property type="project" value="TreeGrafter"/>
</dbReference>
<feature type="region of interest" description="Disordered" evidence="6">
    <location>
        <begin position="179"/>
        <end position="208"/>
    </location>
</feature>
<dbReference type="OrthoDB" id="2561038at2759"/>
<evidence type="ECO:0000256" key="1">
    <source>
        <dbReference type="ARBA" id="ARBA00006762"/>
    </source>
</evidence>
<protein>
    <submittedName>
        <fullName evidence="8">Anaphase-promoting complex subunit 10</fullName>
    </submittedName>
</protein>
<keyword evidence="2" id="KW-0132">Cell division</keyword>
<accession>A0A1B9IGG7</accession>
<dbReference type="CDD" id="cd08366">
    <property type="entry name" value="APC10"/>
    <property type="match status" value="1"/>
</dbReference>
<feature type="compositionally biased region" description="Low complexity" evidence="6">
    <location>
        <begin position="190"/>
        <end position="201"/>
    </location>
</feature>
<dbReference type="InterPro" id="IPR016901">
    <property type="entry name" value="APC10/Doc1"/>
</dbReference>
<evidence type="ECO:0000256" key="6">
    <source>
        <dbReference type="SAM" id="MobiDB-lite"/>
    </source>
</evidence>
<keyword evidence="4" id="KW-0833">Ubl conjugation pathway</keyword>
<reference evidence="9" key="2">
    <citation type="submission" date="2013-12" db="EMBL/GenBank/DDBJ databases">
        <title>Evolution of pathogenesis and genome organization in the Tremellales.</title>
        <authorList>
            <person name="Cuomo C."/>
            <person name="Litvintseva A."/>
            <person name="Heitman J."/>
            <person name="Chen Y."/>
            <person name="Sun S."/>
            <person name="Springer D."/>
            <person name="Dromer F."/>
            <person name="Young S."/>
            <person name="Zeng Q."/>
            <person name="Chapman S."/>
            <person name="Gujja S."/>
            <person name="Saif S."/>
            <person name="Birren B."/>
        </authorList>
    </citation>
    <scope>NUCLEOTIDE SEQUENCE [LARGE SCALE GENOMIC DNA]</scope>
    <source>
        <strain evidence="9">CBS 10435</strain>
    </source>
</reference>
<evidence type="ECO:0000256" key="4">
    <source>
        <dbReference type="ARBA" id="ARBA00022786"/>
    </source>
</evidence>
<dbReference type="Pfam" id="PF03256">
    <property type="entry name" value="ANAPC10"/>
    <property type="match status" value="1"/>
</dbReference>
<dbReference type="PANTHER" id="PTHR12936:SF0">
    <property type="entry name" value="ANAPHASE-PROMOTING COMPLEX SUBUNIT 10"/>
    <property type="match status" value="1"/>
</dbReference>
<dbReference type="Proteomes" id="UP000092583">
    <property type="component" value="Unassembled WGS sequence"/>
</dbReference>
<evidence type="ECO:0000256" key="3">
    <source>
        <dbReference type="ARBA" id="ARBA00022776"/>
    </source>
</evidence>
<evidence type="ECO:0000313" key="9">
    <source>
        <dbReference type="Proteomes" id="UP000092583"/>
    </source>
</evidence>
<dbReference type="SMART" id="SM01337">
    <property type="entry name" value="APC10"/>
    <property type="match status" value="1"/>
</dbReference>
<dbReference type="PANTHER" id="PTHR12936">
    <property type="entry name" value="ANAPHASE-PROMOTING COMPLEX 10"/>
    <property type="match status" value="1"/>
</dbReference>
<organism evidence="8 9">
    <name type="scientific">Kwoniella mangroviensis CBS 10435</name>
    <dbReference type="NCBI Taxonomy" id="1331196"/>
    <lineage>
        <taxon>Eukaryota</taxon>
        <taxon>Fungi</taxon>
        <taxon>Dikarya</taxon>
        <taxon>Basidiomycota</taxon>
        <taxon>Agaricomycotina</taxon>
        <taxon>Tremellomycetes</taxon>
        <taxon>Tremellales</taxon>
        <taxon>Cryptococcaceae</taxon>
        <taxon>Kwoniella</taxon>
    </lineage>
</organism>
<dbReference type="GO" id="GO:0051301">
    <property type="term" value="P:cell division"/>
    <property type="evidence" value="ECO:0007669"/>
    <property type="project" value="UniProtKB-KW"/>
</dbReference>
<dbReference type="STRING" id="1331196.A0A1B9IGG7"/>
<comment type="similarity">
    <text evidence="1">Belongs to the APC10 family.</text>
</comment>
<evidence type="ECO:0000256" key="2">
    <source>
        <dbReference type="ARBA" id="ARBA00022618"/>
    </source>
</evidence>
<dbReference type="GO" id="GO:0031145">
    <property type="term" value="P:anaphase-promoting complex-dependent catabolic process"/>
    <property type="evidence" value="ECO:0007669"/>
    <property type="project" value="InterPro"/>
</dbReference>
<sequence length="237" mass="26280">MVHHYAHSNTIGLHDIYITPGAGDRTRSSDRPELSHLASWSVSSHKYGFGVDNLRDGNDTTFWQSEGPQPHLIDLSFPKRVHISAIAIHMSHPRDDSYTPSKISIRAGTGLHDLQEVRHMEFNKPDGWIPIVLRPMEVTDEGEETEGPPIPCHHLRIIILANHLNGKDTHVRGLRVFGSPVQPQNSSAIPLSPLSETSSTTQGSGLKKTSGKQLLELGHDGLSGFTSTQFKMHEFIR</sequence>
<keyword evidence="5" id="KW-0131">Cell cycle</keyword>
<keyword evidence="3" id="KW-0498">Mitosis</keyword>